<proteinExistence type="predicted"/>
<dbReference type="InParanoid" id="A2DQX3"/>
<reference evidence="2" key="1">
    <citation type="submission" date="2006-10" db="EMBL/GenBank/DDBJ databases">
        <authorList>
            <person name="Amadeo P."/>
            <person name="Zhao Q."/>
            <person name="Wortman J."/>
            <person name="Fraser-Liggett C."/>
            <person name="Carlton J."/>
        </authorList>
    </citation>
    <scope>NUCLEOTIDE SEQUENCE</scope>
    <source>
        <strain evidence="2">G3</strain>
    </source>
</reference>
<reference evidence="2" key="2">
    <citation type="journal article" date="2007" name="Science">
        <title>Draft genome sequence of the sexually transmitted pathogen Trichomonas vaginalis.</title>
        <authorList>
            <person name="Carlton J.M."/>
            <person name="Hirt R.P."/>
            <person name="Silva J.C."/>
            <person name="Delcher A.L."/>
            <person name="Schatz M."/>
            <person name="Zhao Q."/>
            <person name="Wortman J.R."/>
            <person name="Bidwell S.L."/>
            <person name="Alsmark U.C.M."/>
            <person name="Besteiro S."/>
            <person name="Sicheritz-Ponten T."/>
            <person name="Noel C.J."/>
            <person name="Dacks J.B."/>
            <person name="Foster P.G."/>
            <person name="Simillion C."/>
            <person name="Van de Peer Y."/>
            <person name="Miranda-Saavedra D."/>
            <person name="Barton G.J."/>
            <person name="Westrop G.D."/>
            <person name="Mueller S."/>
            <person name="Dessi D."/>
            <person name="Fiori P.L."/>
            <person name="Ren Q."/>
            <person name="Paulsen I."/>
            <person name="Zhang H."/>
            <person name="Bastida-Corcuera F.D."/>
            <person name="Simoes-Barbosa A."/>
            <person name="Brown M.T."/>
            <person name="Hayes R.D."/>
            <person name="Mukherjee M."/>
            <person name="Okumura C.Y."/>
            <person name="Schneider R."/>
            <person name="Smith A.J."/>
            <person name="Vanacova S."/>
            <person name="Villalvazo M."/>
            <person name="Haas B.J."/>
            <person name="Pertea M."/>
            <person name="Feldblyum T.V."/>
            <person name="Utterback T.R."/>
            <person name="Shu C.L."/>
            <person name="Osoegawa K."/>
            <person name="de Jong P.J."/>
            <person name="Hrdy I."/>
            <person name="Horvathova L."/>
            <person name="Zubacova Z."/>
            <person name="Dolezal P."/>
            <person name="Malik S.B."/>
            <person name="Logsdon J.M. Jr."/>
            <person name="Henze K."/>
            <person name="Gupta A."/>
            <person name="Wang C.C."/>
            <person name="Dunne R.L."/>
            <person name="Upcroft J.A."/>
            <person name="Upcroft P."/>
            <person name="White O."/>
            <person name="Salzberg S.L."/>
            <person name="Tang P."/>
            <person name="Chiu C.-H."/>
            <person name="Lee Y.-S."/>
            <person name="Embley T.M."/>
            <person name="Coombs G.H."/>
            <person name="Mottram J.C."/>
            <person name="Tachezy J."/>
            <person name="Fraser-Liggett C.M."/>
            <person name="Johnson P.J."/>
        </authorList>
    </citation>
    <scope>NUCLEOTIDE SEQUENCE [LARGE SCALE GENOMIC DNA]</scope>
    <source>
        <strain evidence="2">G3</strain>
    </source>
</reference>
<feature type="transmembrane region" description="Helical" evidence="1">
    <location>
        <begin position="237"/>
        <end position="261"/>
    </location>
</feature>
<keyword evidence="3" id="KW-1185">Reference proteome</keyword>
<keyword evidence="1" id="KW-0472">Membrane</keyword>
<dbReference type="AlphaFoldDB" id="A2DQX3"/>
<evidence type="ECO:0000313" key="3">
    <source>
        <dbReference type="Proteomes" id="UP000001542"/>
    </source>
</evidence>
<gene>
    <name evidence="2" type="ORF">TVAG_291930</name>
</gene>
<feature type="transmembrane region" description="Helical" evidence="1">
    <location>
        <begin position="12"/>
        <end position="35"/>
    </location>
</feature>
<organism evidence="2 3">
    <name type="scientific">Trichomonas vaginalis (strain ATCC PRA-98 / G3)</name>
    <dbReference type="NCBI Taxonomy" id="412133"/>
    <lineage>
        <taxon>Eukaryota</taxon>
        <taxon>Metamonada</taxon>
        <taxon>Parabasalia</taxon>
        <taxon>Trichomonadida</taxon>
        <taxon>Trichomonadidae</taxon>
        <taxon>Trichomonas</taxon>
    </lineage>
</organism>
<sequence length="264" mass="30249">MDDDSNSPLCQVCIYVIIFFIDVIIFVTGATLWIVGSKKEYFEQIPFLISIPLYPDPDSPYDILYGLPQSWIQNHKNTSFTFSTAFLSEYKGNVDLYLFHNLWGYDFKLQVTDSTGRVVLNSDFNLNQNLANPEKSSVSRSLLLKYPIKIYGKDITQIYCPYHTQITDSLGIDCKRQLTFAYLNPNVSSLQLGSYNFKSSSTNLNFTFTNFTAYPYDYITPPQAFVTGYRETNKKKLLISGPTIFVIFVILLIGFVVFLIVDQM</sequence>
<dbReference type="OrthoDB" id="10655518at2759"/>
<dbReference type="RefSeq" id="XP_001329463.1">
    <property type="nucleotide sequence ID" value="XM_001329428.1"/>
</dbReference>
<keyword evidence="1" id="KW-1133">Transmembrane helix</keyword>
<name>A2DQX3_TRIV3</name>
<dbReference type="Proteomes" id="UP000001542">
    <property type="component" value="Unassembled WGS sequence"/>
</dbReference>
<dbReference type="VEuPathDB" id="TrichDB:TVAG_291930"/>
<evidence type="ECO:0000313" key="2">
    <source>
        <dbReference type="EMBL" id="EAY17240.1"/>
    </source>
</evidence>
<protein>
    <submittedName>
        <fullName evidence="2">Uncharacterized protein</fullName>
    </submittedName>
</protein>
<dbReference type="EMBL" id="DS113233">
    <property type="protein sequence ID" value="EAY17240.1"/>
    <property type="molecule type" value="Genomic_DNA"/>
</dbReference>
<keyword evidence="1" id="KW-0812">Transmembrane</keyword>
<dbReference type="SMR" id="A2DQX3"/>
<dbReference type="VEuPathDB" id="TrichDB:TVAGG3_0936660"/>
<dbReference type="KEGG" id="tva:4775257"/>
<accession>A2DQX3</accession>
<evidence type="ECO:0000256" key="1">
    <source>
        <dbReference type="SAM" id="Phobius"/>
    </source>
</evidence>